<proteinExistence type="predicted"/>
<feature type="domain" description="DUF1972" evidence="1">
    <location>
        <begin position="7"/>
        <end position="175"/>
    </location>
</feature>
<dbReference type="Pfam" id="PF09314">
    <property type="entry name" value="DUF1972"/>
    <property type="match status" value="1"/>
</dbReference>
<dbReference type="SUPFAM" id="SSF53756">
    <property type="entry name" value="UDP-Glycosyltransferase/glycogen phosphorylase"/>
    <property type="match status" value="1"/>
</dbReference>
<accession>A0A9X4LKS2</accession>
<sequence>MTIRIAFIGTAGIPNRYGGFESFLEHCAPVIAKRGIETTVTCDARLYANGADNIFLGVQREFIRIPANGAASIAHDLIAFFRVLSASSHIIVLGVSGGIWFPLFRLICSATGKRLAVNIDGVEWRRTKFSRSKRALLKIFDWLAQRFSHHVIYDSQGLRPFLLPSSLGKATCIAYPGDHVRRLENTVRRPRTALTICRIEPENNLELLIDGAMLSTLKNYTIVGNWNHSDYARSLRQRYAHESRLQLLDPIYDPIKLAELRESCEYYLHGHSVGGTNPSLVEMLFYDCAILCFDVEFNRRTAEQCAGYFKSGKDLQQALDGHAPHTGDRQQLRSCYTAPAIADAYLQAVMK</sequence>
<gene>
    <name evidence="2" type="ORF">EXJ73_17935</name>
</gene>
<evidence type="ECO:0000259" key="1">
    <source>
        <dbReference type="Pfam" id="PF09314"/>
    </source>
</evidence>
<dbReference type="EMBL" id="SGUG01000031">
    <property type="protein sequence ID" value="MDG0864347.1"/>
    <property type="molecule type" value="Genomic_DNA"/>
</dbReference>
<organism evidence="2 3">
    <name type="scientific">Pelomonas aquatica</name>
    <dbReference type="NCBI Taxonomy" id="431058"/>
    <lineage>
        <taxon>Bacteria</taxon>
        <taxon>Pseudomonadati</taxon>
        <taxon>Pseudomonadota</taxon>
        <taxon>Betaproteobacteria</taxon>
        <taxon>Burkholderiales</taxon>
        <taxon>Sphaerotilaceae</taxon>
        <taxon>Roseateles</taxon>
    </lineage>
</organism>
<evidence type="ECO:0000313" key="2">
    <source>
        <dbReference type="EMBL" id="MDG0864347.1"/>
    </source>
</evidence>
<dbReference type="Gene3D" id="3.40.50.2000">
    <property type="entry name" value="Glycogen Phosphorylase B"/>
    <property type="match status" value="1"/>
</dbReference>
<dbReference type="AlphaFoldDB" id="A0A9X4LKS2"/>
<dbReference type="Proteomes" id="UP001152766">
    <property type="component" value="Unassembled WGS sequence"/>
</dbReference>
<protein>
    <submittedName>
        <fullName evidence="2">DUF1972 domain-containing protein</fullName>
    </submittedName>
</protein>
<keyword evidence="3" id="KW-1185">Reference proteome</keyword>
<dbReference type="RefSeq" id="WP_268147441.1">
    <property type="nucleotide sequence ID" value="NZ_JAPPUW010000002.1"/>
</dbReference>
<name>A0A9X4LKS2_9BURK</name>
<comment type="caution">
    <text evidence="2">The sequence shown here is derived from an EMBL/GenBank/DDBJ whole genome shotgun (WGS) entry which is preliminary data.</text>
</comment>
<evidence type="ECO:0000313" key="3">
    <source>
        <dbReference type="Proteomes" id="UP001152766"/>
    </source>
</evidence>
<reference evidence="2" key="1">
    <citation type="submission" date="2019-02" db="EMBL/GenBank/DDBJ databases">
        <title>Draft genome of the type strain Pelomonas aquatica CCUG 52575T.</title>
        <authorList>
            <person name="Gomila M."/>
            <person name="Lalucat J."/>
        </authorList>
    </citation>
    <scope>NUCLEOTIDE SEQUENCE</scope>
    <source>
        <strain evidence="2">CCUG 52575</strain>
    </source>
</reference>
<dbReference type="InterPro" id="IPR015393">
    <property type="entry name" value="DUF1972"/>
</dbReference>